<feature type="domain" description="DUF2179" evidence="7">
    <location>
        <begin position="216"/>
        <end position="270"/>
    </location>
</feature>
<dbReference type="EMBL" id="DTOZ01000185">
    <property type="protein sequence ID" value="HGE78842.1"/>
    <property type="molecule type" value="Genomic_DNA"/>
</dbReference>
<keyword evidence="4 6" id="KW-1133">Transmembrane helix</keyword>
<proteinExistence type="predicted"/>
<dbReference type="Pfam" id="PF02588">
    <property type="entry name" value="YitT_membrane"/>
    <property type="match status" value="1"/>
</dbReference>
<dbReference type="InterPro" id="IPR019264">
    <property type="entry name" value="DUF2179"/>
</dbReference>
<dbReference type="PIRSF" id="PIRSF006483">
    <property type="entry name" value="Membrane_protein_YitT"/>
    <property type="match status" value="1"/>
</dbReference>
<dbReference type="Gene3D" id="3.30.70.120">
    <property type="match status" value="1"/>
</dbReference>
<dbReference type="InterPro" id="IPR015867">
    <property type="entry name" value="N-reg_PII/ATP_PRibTrfase_C"/>
</dbReference>
<name>A0A7V3RIK1_UNCW3</name>
<sequence length="277" mass="30363">MIHIIFLLIGIIFYSLAYSLFLIPHNIVPGGVSGIAMILHILFNTPVGIMVIILNIPLFILAIRILGFSLGAKSVITILTTNLLIDLFTYTLKIPPPTKNIILATVYGGVMLGIGLGFIFRSGANTGGTDIIGQILNRFTNFSVGMWILVIDTIIITFAGIATNSIELALLGYLALFLSTKIIDLILEGVDYARAAFIISNKTELVVEGIYKKLGRGITILEGFSPYTKTKRSVVMCVITKRETESLKILVKNIDKDSFVIITDVYEVLGHGFRPRI</sequence>
<evidence type="ECO:0000256" key="6">
    <source>
        <dbReference type="SAM" id="Phobius"/>
    </source>
</evidence>
<dbReference type="InterPro" id="IPR051461">
    <property type="entry name" value="UPF0750_membrane"/>
</dbReference>
<dbReference type="AlphaFoldDB" id="A0A7V3RIK1"/>
<dbReference type="GO" id="GO:0005886">
    <property type="term" value="C:plasma membrane"/>
    <property type="evidence" value="ECO:0007669"/>
    <property type="project" value="UniProtKB-SubCell"/>
</dbReference>
<feature type="transmembrane region" description="Helical" evidence="6">
    <location>
        <begin position="168"/>
        <end position="187"/>
    </location>
</feature>
<feature type="transmembrane region" description="Helical" evidence="6">
    <location>
        <begin position="35"/>
        <end position="63"/>
    </location>
</feature>
<feature type="transmembrane region" description="Helical" evidence="6">
    <location>
        <begin position="141"/>
        <end position="162"/>
    </location>
</feature>
<evidence type="ECO:0000313" key="8">
    <source>
        <dbReference type="EMBL" id="HGE78842.1"/>
    </source>
</evidence>
<dbReference type="Pfam" id="PF10035">
    <property type="entry name" value="DUF2179"/>
    <property type="match status" value="1"/>
</dbReference>
<comment type="subcellular location">
    <subcellularLocation>
        <location evidence="1">Cell membrane</location>
        <topology evidence="1">Multi-pass membrane protein</topology>
    </subcellularLocation>
</comment>
<evidence type="ECO:0000256" key="1">
    <source>
        <dbReference type="ARBA" id="ARBA00004651"/>
    </source>
</evidence>
<feature type="transmembrane region" description="Helical" evidence="6">
    <location>
        <begin position="101"/>
        <end position="120"/>
    </location>
</feature>
<evidence type="ECO:0000256" key="4">
    <source>
        <dbReference type="ARBA" id="ARBA00022989"/>
    </source>
</evidence>
<evidence type="ECO:0000256" key="2">
    <source>
        <dbReference type="ARBA" id="ARBA00022475"/>
    </source>
</evidence>
<organism evidence="8">
    <name type="scientific">candidate division WOR-3 bacterium</name>
    <dbReference type="NCBI Taxonomy" id="2052148"/>
    <lineage>
        <taxon>Bacteria</taxon>
        <taxon>Bacteria division WOR-3</taxon>
    </lineage>
</organism>
<keyword evidence="3 6" id="KW-0812">Transmembrane</keyword>
<feature type="transmembrane region" description="Helical" evidence="6">
    <location>
        <begin position="75"/>
        <end position="95"/>
    </location>
</feature>
<protein>
    <submittedName>
        <fullName evidence="8">YitT family protein</fullName>
    </submittedName>
</protein>
<keyword evidence="5 6" id="KW-0472">Membrane</keyword>
<accession>A0A7V3RIK1</accession>
<evidence type="ECO:0000256" key="3">
    <source>
        <dbReference type="ARBA" id="ARBA00022692"/>
    </source>
</evidence>
<dbReference type="CDD" id="cd16380">
    <property type="entry name" value="YitT_C"/>
    <property type="match status" value="1"/>
</dbReference>
<gene>
    <name evidence="8" type="ORF">ENX68_07610</name>
</gene>
<feature type="transmembrane region" description="Helical" evidence="6">
    <location>
        <begin position="5"/>
        <end position="23"/>
    </location>
</feature>
<keyword evidence="2" id="KW-1003">Cell membrane</keyword>
<dbReference type="InterPro" id="IPR003740">
    <property type="entry name" value="YitT"/>
</dbReference>
<evidence type="ECO:0000256" key="5">
    <source>
        <dbReference type="ARBA" id="ARBA00023136"/>
    </source>
</evidence>
<dbReference type="PANTHER" id="PTHR33545:SF5">
    <property type="entry name" value="UPF0750 MEMBRANE PROTEIN YITT"/>
    <property type="match status" value="1"/>
</dbReference>
<reference evidence="8" key="1">
    <citation type="journal article" date="2020" name="mSystems">
        <title>Genome- and Community-Level Interaction Insights into Carbon Utilization and Element Cycling Functions of Hydrothermarchaeota in Hydrothermal Sediment.</title>
        <authorList>
            <person name="Zhou Z."/>
            <person name="Liu Y."/>
            <person name="Xu W."/>
            <person name="Pan J."/>
            <person name="Luo Z.H."/>
            <person name="Li M."/>
        </authorList>
    </citation>
    <scope>NUCLEOTIDE SEQUENCE [LARGE SCALE GENOMIC DNA]</scope>
    <source>
        <strain evidence="8">SpSt-961</strain>
    </source>
</reference>
<dbReference type="PANTHER" id="PTHR33545">
    <property type="entry name" value="UPF0750 MEMBRANE PROTEIN YITT-RELATED"/>
    <property type="match status" value="1"/>
</dbReference>
<comment type="caution">
    <text evidence="8">The sequence shown here is derived from an EMBL/GenBank/DDBJ whole genome shotgun (WGS) entry which is preliminary data.</text>
</comment>
<evidence type="ECO:0000259" key="7">
    <source>
        <dbReference type="Pfam" id="PF10035"/>
    </source>
</evidence>